<sequence length="101" mass="11537">MACAFNLWCFYHYPFLKLGSLHLIVGRHLGLCTNFYTSNVIAANIQGNSLLPLSFQFSTLRLCCITTSVFHFLKYLPYLMFESLTLSTILKMASLNLVVEF</sequence>
<organism evidence="1">
    <name type="scientific">Rhizophora mucronata</name>
    <name type="common">Asiatic mangrove</name>
    <dbReference type="NCBI Taxonomy" id="61149"/>
    <lineage>
        <taxon>Eukaryota</taxon>
        <taxon>Viridiplantae</taxon>
        <taxon>Streptophyta</taxon>
        <taxon>Embryophyta</taxon>
        <taxon>Tracheophyta</taxon>
        <taxon>Spermatophyta</taxon>
        <taxon>Magnoliopsida</taxon>
        <taxon>eudicotyledons</taxon>
        <taxon>Gunneridae</taxon>
        <taxon>Pentapetalae</taxon>
        <taxon>rosids</taxon>
        <taxon>fabids</taxon>
        <taxon>Malpighiales</taxon>
        <taxon>Rhizophoraceae</taxon>
        <taxon>Rhizophora</taxon>
    </lineage>
</organism>
<reference evidence="1" key="1">
    <citation type="submission" date="2018-02" db="EMBL/GenBank/DDBJ databases">
        <title>Rhizophora mucronata_Transcriptome.</title>
        <authorList>
            <person name="Meera S.P."/>
            <person name="Sreeshan A."/>
            <person name="Augustine A."/>
        </authorList>
    </citation>
    <scope>NUCLEOTIDE SEQUENCE</scope>
    <source>
        <tissue evidence="1">Leaf</tissue>
    </source>
</reference>
<dbReference type="AlphaFoldDB" id="A0A2P2L5U5"/>
<evidence type="ECO:0000313" key="1">
    <source>
        <dbReference type="EMBL" id="MBX13306.1"/>
    </source>
</evidence>
<name>A0A2P2L5U5_RHIMU</name>
<dbReference type="EMBL" id="GGEC01032822">
    <property type="protein sequence ID" value="MBX13306.1"/>
    <property type="molecule type" value="Transcribed_RNA"/>
</dbReference>
<protein>
    <submittedName>
        <fullName evidence="1">P-type H+-ATPase</fullName>
    </submittedName>
</protein>
<accession>A0A2P2L5U5</accession>
<proteinExistence type="predicted"/>